<feature type="domain" description="DUF4440" evidence="1">
    <location>
        <begin position="11"/>
        <end position="111"/>
    </location>
</feature>
<gene>
    <name evidence="2" type="ORF">J2S48_001635</name>
</gene>
<proteinExistence type="predicted"/>
<name>A0ABU2CLA1_9MICO</name>
<dbReference type="InterPro" id="IPR027843">
    <property type="entry name" value="DUF4440"/>
</dbReference>
<dbReference type="Gene3D" id="3.10.450.50">
    <property type="match status" value="1"/>
</dbReference>
<comment type="caution">
    <text evidence="2">The sequence shown here is derived from an EMBL/GenBank/DDBJ whole genome shotgun (WGS) entry which is preliminary data.</text>
</comment>
<evidence type="ECO:0000313" key="2">
    <source>
        <dbReference type="EMBL" id="MDR7382120.1"/>
    </source>
</evidence>
<dbReference type="Proteomes" id="UP001183585">
    <property type="component" value="Unassembled WGS sequence"/>
</dbReference>
<evidence type="ECO:0000259" key="1">
    <source>
        <dbReference type="Pfam" id="PF14534"/>
    </source>
</evidence>
<dbReference type="EMBL" id="JAVDYE010000001">
    <property type="protein sequence ID" value="MDR7382120.1"/>
    <property type="molecule type" value="Genomic_DNA"/>
</dbReference>
<keyword evidence="3" id="KW-1185">Reference proteome</keyword>
<evidence type="ECO:0000313" key="3">
    <source>
        <dbReference type="Proteomes" id="UP001183585"/>
    </source>
</evidence>
<dbReference type="RefSeq" id="WP_274996474.1">
    <property type="nucleotide sequence ID" value="NZ_JAJQQP010000012.1"/>
</dbReference>
<accession>A0ABU2CLA1</accession>
<protein>
    <recommendedName>
        <fullName evidence="1">DUF4440 domain-containing protein</fullName>
    </recommendedName>
</protein>
<reference evidence="2 3" key="1">
    <citation type="submission" date="2023-07" db="EMBL/GenBank/DDBJ databases">
        <title>Sequencing the genomes of 1000 actinobacteria strains.</title>
        <authorList>
            <person name="Klenk H.-P."/>
        </authorList>
    </citation>
    <scope>NUCLEOTIDE SEQUENCE [LARGE SCALE GENOMIC DNA]</scope>
    <source>
        <strain evidence="2 3">DSM 45554</strain>
    </source>
</reference>
<dbReference type="SUPFAM" id="SSF54427">
    <property type="entry name" value="NTF2-like"/>
    <property type="match status" value="1"/>
</dbReference>
<dbReference type="InterPro" id="IPR032710">
    <property type="entry name" value="NTF2-like_dom_sf"/>
</dbReference>
<sequence>MPEWSTQFFVDLESKVWDALVSGDADAEYELLSTDFVGVYPAGFATRAEHADELSDGPITASYSIVDARLIEVAADAVLLCYRADHQPVGSAEPESMFISSLWVERDGRWWNIFSQDTPASS</sequence>
<dbReference type="Pfam" id="PF14534">
    <property type="entry name" value="DUF4440"/>
    <property type="match status" value="1"/>
</dbReference>
<organism evidence="2 3">
    <name type="scientific">Promicromonospora iranensis</name>
    <dbReference type="NCBI Taxonomy" id="1105144"/>
    <lineage>
        <taxon>Bacteria</taxon>
        <taxon>Bacillati</taxon>
        <taxon>Actinomycetota</taxon>
        <taxon>Actinomycetes</taxon>
        <taxon>Micrococcales</taxon>
        <taxon>Promicromonosporaceae</taxon>
        <taxon>Promicromonospora</taxon>
    </lineage>
</organism>